<gene>
    <name evidence="14" type="primary">folK</name>
    <name evidence="14" type="ORF">AGR13a_Cc170144</name>
</gene>
<evidence type="ECO:0000256" key="8">
    <source>
        <dbReference type="ARBA" id="ARBA00022840"/>
    </source>
</evidence>
<evidence type="ECO:0000256" key="11">
    <source>
        <dbReference type="ARBA" id="ARBA00029766"/>
    </source>
</evidence>
<dbReference type="EMBL" id="FBWH01000009">
    <property type="protein sequence ID" value="CUX12663.1"/>
    <property type="molecule type" value="Genomic_DNA"/>
</dbReference>
<evidence type="ECO:0000256" key="12">
    <source>
        <dbReference type="ARBA" id="ARBA00033413"/>
    </source>
</evidence>
<evidence type="ECO:0000256" key="1">
    <source>
        <dbReference type="ARBA" id="ARBA00005051"/>
    </source>
</evidence>
<sequence>MNTVPEKTTVATLGLGGNIGNPAAAMARALRELDTHGDCRLLAVSGLYRTPPWGKTDQADFFNCCALVETSLAAPSLLKLCLDIEKGMKRVRTERWGPRTIDIDVLTFGNESLVTESIEVPHPRMTERAFVLMPLADIAPDLEVKGKSVLEWLQQADRTGIIRANEKREWWTLPLGDE</sequence>
<dbReference type="Pfam" id="PF01288">
    <property type="entry name" value="HPPK"/>
    <property type="match status" value="1"/>
</dbReference>
<dbReference type="SUPFAM" id="SSF55083">
    <property type="entry name" value="6-hydroxymethyl-7,8-dihydropterin pyrophosphokinase, HPPK"/>
    <property type="match status" value="1"/>
</dbReference>
<keyword evidence="5 14" id="KW-0808">Transferase</keyword>
<evidence type="ECO:0000256" key="2">
    <source>
        <dbReference type="ARBA" id="ARBA00005810"/>
    </source>
</evidence>
<evidence type="ECO:0000256" key="6">
    <source>
        <dbReference type="ARBA" id="ARBA00022741"/>
    </source>
</evidence>
<dbReference type="InterPro" id="IPR000550">
    <property type="entry name" value="Hppk"/>
</dbReference>
<dbReference type="InterPro" id="IPR035907">
    <property type="entry name" value="Hppk_sf"/>
</dbReference>
<evidence type="ECO:0000256" key="4">
    <source>
        <dbReference type="ARBA" id="ARBA00016218"/>
    </source>
</evidence>
<dbReference type="PANTHER" id="PTHR43071:SF1">
    <property type="entry name" value="2-AMINO-4-HYDROXY-6-HYDROXYMETHYLDIHYDROPTERIDINE PYROPHOSPHOKINASE"/>
    <property type="match status" value="1"/>
</dbReference>
<name>A0ABM9VBX7_9HYPH</name>
<evidence type="ECO:0000256" key="7">
    <source>
        <dbReference type="ARBA" id="ARBA00022777"/>
    </source>
</evidence>
<evidence type="ECO:0000256" key="3">
    <source>
        <dbReference type="ARBA" id="ARBA00013253"/>
    </source>
</evidence>
<keyword evidence="6" id="KW-0547">Nucleotide-binding</keyword>
<comment type="caution">
    <text evidence="14">The sequence shown here is derived from an EMBL/GenBank/DDBJ whole genome shotgun (WGS) entry which is preliminary data.</text>
</comment>
<organism evidence="14 15">
    <name type="scientific">Agrobacterium genomosp. 13 str. CFBP 6927</name>
    <dbReference type="NCBI Taxonomy" id="1183428"/>
    <lineage>
        <taxon>Bacteria</taxon>
        <taxon>Pseudomonadati</taxon>
        <taxon>Pseudomonadota</taxon>
        <taxon>Alphaproteobacteria</taxon>
        <taxon>Hyphomicrobiales</taxon>
        <taxon>Rhizobiaceae</taxon>
        <taxon>Rhizobium/Agrobacterium group</taxon>
        <taxon>Agrobacterium</taxon>
        <taxon>Agrobacterium tumefaciens complex</taxon>
    </lineage>
</organism>
<keyword evidence="15" id="KW-1185">Reference proteome</keyword>
<evidence type="ECO:0000256" key="5">
    <source>
        <dbReference type="ARBA" id="ARBA00022679"/>
    </source>
</evidence>
<proteinExistence type="inferred from homology"/>
<dbReference type="PANTHER" id="PTHR43071">
    <property type="entry name" value="2-AMINO-4-HYDROXY-6-HYDROXYMETHYLDIHYDROPTERIDINE PYROPHOSPHOKINASE"/>
    <property type="match status" value="1"/>
</dbReference>
<evidence type="ECO:0000259" key="13">
    <source>
        <dbReference type="PROSITE" id="PS00794"/>
    </source>
</evidence>
<protein>
    <recommendedName>
        <fullName evidence="4">2-amino-4-hydroxy-6-hydroxymethyldihydropteridine pyrophosphokinase</fullName>
        <ecNumber evidence="3">2.7.6.3</ecNumber>
    </recommendedName>
    <alternativeName>
        <fullName evidence="11">6-hydroxymethyl-7,8-dihydropterin pyrophosphokinase</fullName>
    </alternativeName>
    <alternativeName>
        <fullName evidence="12">7,8-dihydro-6-hydroxymethylpterin-pyrophosphokinase</fullName>
    </alternativeName>
</protein>
<dbReference type="PROSITE" id="PS00794">
    <property type="entry name" value="HPPK"/>
    <property type="match status" value="1"/>
</dbReference>
<accession>A0ABM9VBX7</accession>
<evidence type="ECO:0000313" key="14">
    <source>
        <dbReference type="EMBL" id="CUX12663.1"/>
    </source>
</evidence>
<dbReference type="EC" id="2.7.6.3" evidence="3"/>
<evidence type="ECO:0000256" key="9">
    <source>
        <dbReference type="ARBA" id="ARBA00022909"/>
    </source>
</evidence>
<dbReference type="GO" id="GO:0003848">
    <property type="term" value="F:2-amino-4-hydroxy-6-hydroxymethyldihydropteridine diphosphokinase activity"/>
    <property type="evidence" value="ECO:0007669"/>
    <property type="project" value="UniProtKB-EC"/>
</dbReference>
<evidence type="ECO:0000313" key="15">
    <source>
        <dbReference type="Proteomes" id="UP000191812"/>
    </source>
</evidence>
<dbReference type="NCBIfam" id="TIGR01498">
    <property type="entry name" value="folK"/>
    <property type="match status" value="1"/>
</dbReference>
<evidence type="ECO:0000256" key="10">
    <source>
        <dbReference type="ARBA" id="ARBA00029409"/>
    </source>
</evidence>
<dbReference type="Gene3D" id="3.30.70.560">
    <property type="entry name" value="7,8-Dihydro-6-hydroxymethylpterin-pyrophosphokinase HPPK"/>
    <property type="match status" value="1"/>
</dbReference>
<keyword evidence="9" id="KW-0289">Folate biosynthesis</keyword>
<dbReference type="CDD" id="cd00483">
    <property type="entry name" value="HPPK"/>
    <property type="match status" value="1"/>
</dbReference>
<reference evidence="14 15" key="1">
    <citation type="submission" date="2016-01" db="EMBL/GenBank/DDBJ databases">
        <authorList>
            <person name="Regsiter A."/>
            <person name="william w."/>
        </authorList>
    </citation>
    <scope>NUCLEOTIDE SEQUENCE [LARGE SCALE GENOMIC DNA]</scope>
    <source>
        <strain evidence="14 15">CFBP 6927</strain>
    </source>
</reference>
<dbReference type="RefSeq" id="WP_167377422.1">
    <property type="nucleotide sequence ID" value="NZ_LT009756.1"/>
</dbReference>
<dbReference type="Proteomes" id="UP000191812">
    <property type="component" value="Unassembled WGS sequence"/>
</dbReference>
<keyword evidence="8" id="KW-0067">ATP-binding</keyword>
<keyword evidence="7" id="KW-0418">Kinase</keyword>
<feature type="domain" description="7,8-dihydro-6-hydroxymethylpterin-pyrophosphokinase" evidence="13">
    <location>
        <begin position="95"/>
        <end position="106"/>
    </location>
</feature>
<comment type="function">
    <text evidence="10">Catalyzes the transfer of pyrophosphate from adenosine triphosphate (ATP) to 6-hydroxymethyl-7,8-dihydropterin, an enzymatic step in folate biosynthesis pathway.</text>
</comment>
<comment type="similarity">
    <text evidence="2">Belongs to the HPPK family.</text>
</comment>
<comment type="pathway">
    <text evidence="1">Cofactor biosynthesis; tetrahydrofolate biosynthesis; 2-amino-4-hydroxy-6-hydroxymethyl-7,8-dihydropteridine diphosphate from 7,8-dihydroneopterin triphosphate: step 4/4.</text>
</comment>